<organism evidence="2">
    <name type="scientific">Anguilla anguilla</name>
    <name type="common">European freshwater eel</name>
    <name type="synonym">Muraena anguilla</name>
    <dbReference type="NCBI Taxonomy" id="7936"/>
    <lineage>
        <taxon>Eukaryota</taxon>
        <taxon>Metazoa</taxon>
        <taxon>Chordata</taxon>
        <taxon>Craniata</taxon>
        <taxon>Vertebrata</taxon>
        <taxon>Euteleostomi</taxon>
        <taxon>Actinopterygii</taxon>
        <taxon>Neopterygii</taxon>
        <taxon>Teleostei</taxon>
        <taxon>Anguilliformes</taxon>
        <taxon>Anguillidae</taxon>
        <taxon>Anguilla</taxon>
    </lineage>
</organism>
<reference evidence="2" key="1">
    <citation type="submission" date="2014-11" db="EMBL/GenBank/DDBJ databases">
        <authorList>
            <person name="Amaro Gonzalez C."/>
        </authorList>
    </citation>
    <scope>NUCLEOTIDE SEQUENCE</scope>
</reference>
<dbReference type="AlphaFoldDB" id="A0A0E9W6T8"/>
<accession>A0A0E9W6T8</accession>
<feature type="compositionally biased region" description="Polar residues" evidence="1">
    <location>
        <begin position="1"/>
        <end position="21"/>
    </location>
</feature>
<protein>
    <submittedName>
        <fullName evidence="2">Uncharacterized protein</fullName>
    </submittedName>
</protein>
<feature type="region of interest" description="Disordered" evidence="1">
    <location>
        <begin position="1"/>
        <end position="38"/>
    </location>
</feature>
<proteinExistence type="predicted"/>
<name>A0A0E9W6T8_ANGAN</name>
<reference evidence="2" key="2">
    <citation type="journal article" date="2015" name="Fish Shellfish Immunol.">
        <title>Early steps in the European eel (Anguilla anguilla)-Vibrio vulnificus interaction in the gills: Role of the RtxA13 toxin.</title>
        <authorList>
            <person name="Callol A."/>
            <person name="Pajuelo D."/>
            <person name="Ebbesson L."/>
            <person name="Teles M."/>
            <person name="MacKenzie S."/>
            <person name="Amaro C."/>
        </authorList>
    </citation>
    <scope>NUCLEOTIDE SEQUENCE</scope>
</reference>
<evidence type="ECO:0000313" key="2">
    <source>
        <dbReference type="EMBL" id="JAH86067.1"/>
    </source>
</evidence>
<sequence>MKCSTETLCEPNSSKNRQINSRNKRLEKGKNKKNKKIEIKNKIQNKLDMLTNYPPSRMRSLATYKLHILPKP</sequence>
<dbReference type="EMBL" id="GBXM01022510">
    <property type="protein sequence ID" value="JAH86067.1"/>
    <property type="molecule type" value="Transcribed_RNA"/>
</dbReference>
<evidence type="ECO:0000256" key="1">
    <source>
        <dbReference type="SAM" id="MobiDB-lite"/>
    </source>
</evidence>